<dbReference type="Pfam" id="PF02684">
    <property type="entry name" value="LpxB"/>
    <property type="match status" value="1"/>
</dbReference>
<dbReference type="GO" id="GO:0008915">
    <property type="term" value="F:lipid-A-disaccharide synthase activity"/>
    <property type="evidence" value="ECO:0007669"/>
    <property type="project" value="UniProtKB-UniRule"/>
</dbReference>
<name>A0A0F5YFE4_9CYAN</name>
<evidence type="ECO:0000256" key="2">
    <source>
        <dbReference type="ARBA" id="ARBA00012687"/>
    </source>
</evidence>
<evidence type="ECO:0000256" key="1">
    <source>
        <dbReference type="ARBA" id="ARBA00002056"/>
    </source>
</evidence>
<dbReference type="PANTHER" id="PTHR30372:SF4">
    <property type="entry name" value="LIPID-A-DISACCHARIDE SYNTHASE, MITOCHONDRIAL-RELATED"/>
    <property type="match status" value="1"/>
</dbReference>
<organism evidence="11 12">
    <name type="scientific">Limnoraphis robusta CS-951</name>
    <dbReference type="NCBI Taxonomy" id="1637645"/>
    <lineage>
        <taxon>Bacteria</taxon>
        <taxon>Bacillati</taxon>
        <taxon>Cyanobacteriota</taxon>
        <taxon>Cyanophyceae</taxon>
        <taxon>Oscillatoriophycideae</taxon>
        <taxon>Oscillatoriales</taxon>
        <taxon>Sirenicapillariaceae</taxon>
        <taxon>Limnoraphis</taxon>
    </lineage>
</organism>
<dbReference type="EC" id="2.4.1.182" evidence="2 10"/>
<dbReference type="Proteomes" id="UP000033607">
    <property type="component" value="Unassembled WGS sequence"/>
</dbReference>
<dbReference type="PATRIC" id="fig|1637645.4.peg.283"/>
<evidence type="ECO:0000256" key="5">
    <source>
        <dbReference type="ARBA" id="ARBA00022556"/>
    </source>
</evidence>
<dbReference type="InterPro" id="IPR003835">
    <property type="entry name" value="Glyco_trans_19"/>
</dbReference>
<gene>
    <name evidence="11" type="ORF">WN50_13450</name>
</gene>
<evidence type="ECO:0000256" key="4">
    <source>
        <dbReference type="ARBA" id="ARBA00022516"/>
    </source>
</evidence>
<sequence>MKIFISTGEVSGDLQGAMLIEALHRQADILDRELEIIALGGTRMEKAGADLLGNTLSMGSVGIWESLPYVFPTLKMQQQVEQYLQQNPPDLVVLIDYMGPNLKIGNYIRRHFSSIPIIYYIAPQEWVWSLGSGNTAEIVKITNRLLAIFPEEARYFREKGANVTWVGHPLMDRMQTAPSREQARTILGIKPDEIAIALLPASRWQEIKYLMPVMFEAAKMIQSKLPQVCFWIPLSLPEYQDSIEKSIQKYGLNAKLVTTDSDQNQTLKVLAAADLAITKSGTVNLEIALLNVPQVVIYRVSSITAWIARNILKFSIPFMSPPNLVQMKSIVPELLQEEATPERIVGEVMELLNNPQRRQKMQADYQEMQQALGEVGVCDRVAAEILNNISREN</sequence>
<accession>A0A0F5YFE4</accession>
<proteinExistence type="predicted"/>
<dbReference type="OrthoDB" id="9801642at2"/>
<comment type="catalytic activity">
    <reaction evidence="9">
        <text>a lipid X + a UDP-2-N,3-O-bis[(3R)-3-hydroxyacyl]-alpha-D-glucosamine = a lipid A disaccharide + UDP + H(+)</text>
        <dbReference type="Rhea" id="RHEA:67828"/>
        <dbReference type="ChEBI" id="CHEBI:15378"/>
        <dbReference type="ChEBI" id="CHEBI:58223"/>
        <dbReference type="ChEBI" id="CHEBI:137748"/>
        <dbReference type="ChEBI" id="CHEBI:176338"/>
        <dbReference type="ChEBI" id="CHEBI:176343"/>
        <dbReference type="EC" id="2.4.1.182"/>
    </reaction>
</comment>
<dbReference type="PANTHER" id="PTHR30372">
    <property type="entry name" value="LIPID-A-DISACCHARIDE SYNTHASE"/>
    <property type="match status" value="1"/>
</dbReference>
<evidence type="ECO:0000256" key="10">
    <source>
        <dbReference type="NCBIfam" id="TIGR00215"/>
    </source>
</evidence>
<dbReference type="GO" id="GO:0016020">
    <property type="term" value="C:membrane"/>
    <property type="evidence" value="ECO:0007669"/>
    <property type="project" value="GOC"/>
</dbReference>
<dbReference type="NCBIfam" id="TIGR00215">
    <property type="entry name" value="lpxB"/>
    <property type="match status" value="1"/>
</dbReference>
<evidence type="ECO:0000313" key="11">
    <source>
        <dbReference type="EMBL" id="KKD37576.1"/>
    </source>
</evidence>
<evidence type="ECO:0000256" key="8">
    <source>
        <dbReference type="ARBA" id="ARBA00023098"/>
    </source>
</evidence>
<keyword evidence="6" id="KW-0328">Glycosyltransferase</keyword>
<dbReference type="EMBL" id="LATL02000014">
    <property type="protein sequence ID" value="KKD37576.1"/>
    <property type="molecule type" value="Genomic_DNA"/>
</dbReference>
<evidence type="ECO:0000256" key="3">
    <source>
        <dbReference type="ARBA" id="ARBA00020902"/>
    </source>
</evidence>
<evidence type="ECO:0000256" key="7">
    <source>
        <dbReference type="ARBA" id="ARBA00022679"/>
    </source>
</evidence>
<evidence type="ECO:0000256" key="9">
    <source>
        <dbReference type="ARBA" id="ARBA00048975"/>
    </source>
</evidence>
<dbReference type="AlphaFoldDB" id="A0A0F5YFE4"/>
<dbReference type="RefSeq" id="WP_046279061.1">
    <property type="nucleotide sequence ID" value="NZ_LATL02000014.1"/>
</dbReference>
<keyword evidence="7" id="KW-0808">Transferase</keyword>
<evidence type="ECO:0000256" key="6">
    <source>
        <dbReference type="ARBA" id="ARBA00022676"/>
    </source>
</evidence>
<reference evidence="11 12" key="1">
    <citation type="submission" date="2015-06" db="EMBL/GenBank/DDBJ databases">
        <title>Draft genome assembly of filamentous brackish cyanobacterium Limnoraphis robusta strain CS-951.</title>
        <authorList>
            <person name="Willis A."/>
            <person name="Parks M."/>
            <person name="Burford M.A."/>
        </authorList>
    </citation>
    <scope>NUCLEOTIDE SEQUENCE [LARGE SCALE GENOMIC DNA]</scope>
    <source>
        <strain evidence="11 12">CS-951</strain>
    </source>
</reference>
<keyword evidence="4" id="KW-0444">Lipid biosynthesis</keyword>
<dbReference type="SUPFAM" id="SSF53756">
    <property type="entry name" value="UDP-Glycosyltransferase/glycogen phosphorylase"/>
    <property type="match status" value="1"/>
</dbReference>
<dbReference type="Gene3D" id="3.40.50.2000">
    <property type="entry name" value="Glycogen Phosphorylase B"/>
    <property type="match status" value="1"/>
</dbReference>
<keyword evidence="8" id="KW-0443">Lipid metabolism</keyword>
<dbReference type="GO" id="GO:0005543">
    <property type="term" value="F:phospholipid binding"/>
    <property type="evidence" value="ECO:0007669"/>
    <property type="project" value="TreeGrafter"/>
</dbReference>
<comment type="function">
    <text evidence="1">Condensation of UDP-2,3-diacylglucosamine and 2,3-diacylglucosamine-1-phosphate to form lipid A disaccharide, a precursor of lipid A, a phosphorylated glycolipid that anchors the lipopolysaccharide to the outer membrane of the cell.</text>
</comment>
<keyword evidence="5" id="KW-0441">Lipid A biosynthesis</keyword>
<comment type="caution">
    <text evidence="11">The sequence shown here is derived from an EMBL/GenBank/DDBJ whole genome shotgun (WGS) entry which is preliminary data.</text>
</comment>
<evidence type="ECO:0000313" key="12">
    <source>
        <dbReference type="Proteomes" id="UP000033607"/>
    </source>
</evidence>
<protein>
    <recommendedName>
        <fullName evidence="3 10">Lipid-A-disaccharide synthase</fullName>
        <ecNumber evidence="2 10">2.4.1.182</ecNumber>
    </recommendedName>
</protein>
<dbReference type="GO" id="GO:0009245">
    <property type="term" value="P:lipid A biosynthetic process"/>
    <property type="evidence" value="ECO:0007669"/>
    <property type="project" value="UniProtKB-UniRule"/>
</dbReference>